<dbReference type="EMBL" id="JACLAU010000001">
    <property type="protein sequence ID" value="MBC2650216.1"/>
    <property type="molecule type" value="Genomic_DNA"/>
</dbReference>
<evidence type="ECO:0000256" key="1">
    <source>
        <dbReference type="SAM" id="MobiDB-lite"/>
    </source>
</evidence>
<evidence type="ECO:0000313" key="3">
    <source>
        <dbReference type="Proteomes" id="UP000520156"/>
    </source>
</evidence>
<dbReference type="AlphaFoldDB" id="A0A7X1F4F9"/>
<dbReference type="Proteomes" id="UP000520156">
    <property type="component" value="Unassembled WGS sequence"/>
</dbReference>
<organism evidence="2 3">
    <name type="scientific">Novosphingobium aerophilum</name>
    <dbReference type="NCBI Taxonomy" id="2839843"/>
    <lineage>
        <taxon>Bacteria</taxon>
        <taxon>Pseudomonadati</taxon>
        <taxon>Pseudomonadota</taxon>
        <taxon>Alphaproteobacteria</taxon>
        <taxon>Sphingomonadales</taxon>
        <taxon>Sphingomonadaceae</taxon>
        <taxon>Novosphingobium</taxon>
    </lineage>
</organism>
<keyword evidence="3" id="KW-1185">Reference proteome</keyword>
<comment type="caution">
    <text evidence="2">The sequence shown here is derived from an EMBL/GenBank/DDBJ whole genome shotgun (WGS) entry which is preliminary data.</text>
</comment>
<proteinExistence type="predicted"/>
<evidence type="ECO:0000313" key="2">
    <source>
        <dbReference type="EMBL" id="MBC2650216.1"/>
    </source>
</evidence>
<dbReference type="RefSeq" id="WP_185681632.1">
    <property type="nucleotide sequence ID" value="NZ_JACLAU010000001.1"/>
</dbReference>
<sequence length="56" mass="5860">MGKLIDKAKGNLNEAAGKLKQHSADPATCDEGQAQELKGKAQQLKGQVKGLLGDDI</sequence>
<dbReference type="InterPro" id="IPR036629">
    <property type="entry name" value="YjbJ_sf"/>
</dbReference>
<dbReference type="SUPFAM" id="SSF69047">
    <property type="entry name" value="Hypothetical protein YjbJ"/>
    <property type="match status" value="1"/>
</dbReference>
<gene>
    <name evidence="2" type="ORF">H7F49_00690</name>
</gene>
<name>A0A7X1F4F9_9SPHN</name>
<accession>A0A7X1F4F9</accession>
<reference evidence="2 3" key="1">
    <citation type="submission" date="2020-08" db="EMBL/GenBank/DDBJ databases">
        <title>The genome sequence of Novosphingobium flavum 4Y4.</title>
        <authorList>
            <person name="Liu Y."/>
        </authorList>
    </citation>
    <scope>NUCLEOTIDE SEQUENCE [LARGE SCALE GENOMIC DNA]</scope>
    <source>
        <strain evidence="2 3">4Y4</strain>
    </source>
</reference>
<protein>
    <submittedName>
        <fullName evidence="2">CsbD family protein</fullName>
    </submittedName>
</protein>
<feature type="region of interest" description="Disordered" evidence="1">
    <location>
        <begin position="18"/>
        <end position="44"/>
    </location>
</feature>